<reference evidence="1" key="1">
    <citation type="submission" date="2016-07" db="EMBL/GenBank/DDBJ databases">
        <title>Genomics reveals synergistic degradation of pyrene by five bacteria in a mangrove sediment-derived bacterial consortium.</title>
        <authorList>
            <person name="Wanapaisan P."/>
            <person name="Vejarano F."/>
            <person name="Chakraborty J."/>
            <person name="Shintani M."/>
            <person name="Muangchinda C."/>
            <person name="Laothamteep N."/>
            <person name="Suzuki-Minakuchi C."/>
            <person name="Inoue K."/>
            <person name="Nojiri H."/>
            <person name="Pinyakong O."/>
        </authorList>
    </citation>
    <scope>NUCLEOTIDE SEQUENCE</scope>
    <source>
        <strain evidence="1">PW1</strain>
    </source>
</reference>
<dbReference type="AlphaFoldDB" id="A0A292GN01"/>
<evidence type="ECO:0000313" key="1">
    <source>
        <dbReference type="EMBL" id="BBA74503.1"/>
    </source>
</evidence>
<dbReference type="InterPro" id="IPR010917">
    <property type="entry name" value="TonB_rcpt_CS"/>
</dbReference>
<protein>
    <submittedName>
        <fullName evidence="1">Uncharacterized protein</fullName>
    </submittedName>
</protein>
<dbReference type="PROSITE" id="PS01156">
    <property type="entry name" value="TONB_DEPENDENT_REC_2"/>
    <property type="match status" value="1"/>
</dbReference>
<organism evidence="1">
    <name type="scientific">Ochrobactrum sp. PW1</name>
    <dbReference type="NCBI Taxonomy" id="1882222"/>
    <lineage>
        <taxon>Bacteria</taxon>
        <taxon>Pseudomonadati</taxon>
        <taxon>Pseudomonadota</taxon>
        <taxon>Alphaproteobacteria</taxon>
        <taxon>Hyphomicrobiales</taxon>
        <taxon>Brucellaceae</taxon>
        <taxon>Brucella/Ochrobactrum group</taxon>
        <taxon>Ochrobactrum</taxon>
    </lineage>
</organism>
<name>A0A292GN01_9HYPH</name>
<dbReference type="EMBL" id="LC171369">
    <property type="protein sequence ID" value="BBA74503.1"/>
    <property type="molecule type" value="Genomic_DNA"/>
</dbReference>
<accession>A0A292GN01</accession>
<proteinExistence type="predicted"/>
<sequence length="80" mass="8616">MFNLQAYSSPASPNTIARYRNTEAAFAITRASQPLPASDLPNLQWAYKPDSEGPSIEVAALGAGRKGTPRLAHLALGWDF</sequence>